<dbReference type="Pfam" id="PF09917">
    <property type="entry name" value="DUF2147"/>
    <property type="match status" value="1"/>
</dbReference>
<dbReference type="InterPro" id="IPR019223">
    <property type="entry name" value="DUF2147"/>
</dbReference>
<gene>
    <name evidence="2" type="ORF">GGR46_001628</name>
</gene>
<evidence type="ECO:0000313" key="3">
    <source>
        <dbReference type="Proteomes" id="UP000557392"/>
    </source>
</evidence>
<sequence>MFTMEVPLPAKSLVNDMRMLSIIAVSLLAASPVSSPAQSAQDSPLVGKWHTERKDGMVEIHRCGTALCGRVIDGAPLRANPDQRDVHNPNASLRTRKVKGLRVLDGFSGGPKRWKGGPLYDPETGNLASKGTLTLSDTNTLAVQGCIAVFLCRTQTWRRAR</sequence>
<keyword evidence="3" id="KW-1185">Reference proteome</keyword>
<feature type="domain" description="DUF2147" evidence="1">
    <location>
        <begin position="47"/>
        <end position="159"/>
    </location>
</feature>
<dbReference type="Proteomes" id="UP000557392">
    <property type="component" value="Unassembled WGS sequence"/>
</dbReference>
<dbReference type="AlphaFoldDB" id="A0A7W6JRA6"/>
<dbReference type="PANTHER" id="PTHR36919:SF2">
    <property type="entry name" value="BLL6627 PROTEIN"/>
    <property type="match status" value="1"/>
</dbReference>
<evidence type="ECO:0000313" key="2">
    <source>
        <dbReference type="EMBL" id="MBB4098095.1"/>
    </source>
</evidence>
<name>A0A7W6JRA6_9SPHN</name>
<reference evidence="2 3" key="1">
    <citation type="submission" date="2020-08" db="EMBL/GenBank/DDBJ databases">
        <title>Genomic Encyclopedia of Type Strains, Phase IV (KMG-IV): sequencing the most valuable type-strain genomes for metagenomic binning, comparative biology and taxonomic classification.</title>
        <authorList>
            <person name="Goeker M."/>
        </authorList>
    </citation>
    <scope>NUCLEOTIDE SEQUENCE [LARGE SCALE GENOMIC DNA]</scope>
    <source>
        <strain evidence="2 3">DSM 101806</strain>
    </source>
</reference>
<evidence type="ECO:0000259" key="1">
    <source>
        <dbReference type="Pfam" id="PF09917"/>
    </source>
</evidence>
<proteinExistence type="predicted"/>
<comment type="caution">
    <text evidence="2">The sequence shown here is derived from an EMBL/GenBank/DDBJ whole genome shotgun (WGS) entry which is preliminary data.</text>
</comment>
<organism evidence="2 3">
    <name type="scientific">Sphingomonas kyeonggiensis</name>
    <dbReference type="NCBI Taxonomy" id="1268553"/>
    <lineage>
        <taxon>Bacteria</taxon>
        <taxon>Pseudomonadati</taxon>
        <taxon>Pseudomonadota</taxon>
        <taxon>Alphaproteobacteria</taxon>
        <taxon>Sphingomonadales</taxon>
        <taxon>Sphingomonadaceae</taxon>
        <taxon>Sphingomonas</taxon>
    </lineage>
</organism>
<dbReference type="PANTHER" id="PTHR36919">
    <property type="entry name" value="BLR1215 PROTEIN"/>
    <property type="match status" value="1"/>
</dbReference>
<accession>A0A7W6JRA6</accession>
<dbReference type="RefSeq" id="WP_246425927.1">
    <property type="nucleotide sequence ID" value="NZ_JACIEH010000001.1"/>
</dbReference>
<protein>
    <submittedName>
        <fullName evidence="2">Uncharacterized protein (DUF2147 family)</fullName>
    </submittedName>
</protein>
<dbReference type="Gene3D" id="2.40.128.520">
    <property type="match status" value="1"/>
</dbReference>
<dbReference type="EMBL" id="JACIEH010000001">
    <property type="protein sequence ID" value="MBB4098095.1"/>
    <property type="molecule type" value="Genomic_DNA"/>
</dbReference>